<keyword evidence="4" id="KW-1185">Reference proteome</keyword>
<dbReference type="EMBL" id="VKKZ01000010">
    <property type="protein sequence ID" value="KAA6437403.1"/>
    <property type="molecule type" value="Genomic_DNA"/>
</dbReference>
<evidence type="ECO:0000313" key="2">
    <source>
        <dbReference type="EMBL" id="MFA1771919.1"/>
    </source>
</evidence>
<evidence type="ECO:0000313" key="4">
    <source>
        <dbReference type="Proteomes" id="UP001570846"/>
    </source>
</evidence>
<comment type="caution">
    <text evidence="1">The sequence shown here is derived from an EMBL/GenBank/DDBJ whole genome shotgun (WGS) entry which is preliminary data.</text>
</comment>
<gene>
    <name evidence="2" type="ORF">ACD591_11510</name>
    <name evidence="1" type="ORF">FOE74_02565</name>
</gene>
<reference evidence="1 3" key="1">
    <citation type="submission" date="2019-07" db="EMBL/GenBank/DDBJ databases">
        <authorList>
            <person name="Qu J.-H."/>
        </authorList>
    </citation>
    <scope>NUCLEOTIDE SEQUENCE [LARGE SCALE GENOMIC DNA]</scope>
    <source>
        <strain evidence="1 3">MDT1-10-3</strain>
    </source>
</reference>
<proteinExistence type="predicted"/>
<dbReference type="RefSeq" id="WP_149097026.1">
    <property type="nucleotide sequence ID" value="NZ_BMMG01000001.1"/>
</dbReference>
<reference evidence="1 3" key="2">
    <citation type="submission" date="2019-09" db="EMBL/GenBank/DDBJ databases">
        <title>A bacterium isolated from glacier soil.</title>
        <authorList>
            <person name="Liu Q."/>
        </authorList>
    </citation>
    <scope>NUCLEOTIDE SEQUENCE [LARGE SCALE GENOMIC DNA]</scope>
    <source>
        <strain evidence="1 3">MDT1-10-3</strain>
    </source>
</reference>
<sequence>MRLLLLTFLLLGQWVAFGQTGLKKPDFSHKVIEAIGDLNKDGLPDKVIVSQDTLQEQAPYRLQIFFKDPKGRYNLIATSTKIIAPQYPDGREGYETGNRFSEVTIKNGVVSVGFELLRGHYVHKFRFQNGNFELIGFSKVASDGRGVMETIDFNLSTGIRIEKAERYDTDQLISTQKKKILIRPLPRLQEVVPMENGLY</sequence>
<dbReference type="EMBL" id="JBGOGF010000006">
    <property type="protein sequence ID" value="MFA1771919.1"/>
    <property type="molecule type" value="Genomic_DNA"/>
</dbReference>
<dbReference type="Proteomes" id="UP001570846">
    <property type="component" value="Unassembled WGS sequence"/>
</dbReference>
<dbReference type="OrthoDB" id="86940at2"/>
<evidence type="ECO:0000313" key="3">
    <source>
        <dbReference type="Proteomes" id="UP000323866"/>
    </source>
</evidence>
<accession>A0A5M8QSC9</accession>
<evidence type="ECO:0000313" key="1">
    <source>
        <dbReference type="EMBL" id="KAA6437403.1"/>
    </source>
</evidence>
<reference evidence="2 4" key="3">
    <citation type="submission" date="2024-08" db="EMBL/GenBank/DDBJ databases">
        <authorList>
            <person name="Wei W."/>
        </authorList>
    </citation>
    <scope>NUCLEOTIDE SEQUENCE [LARGE SCALE GENOMIC DNA]</scope>
    <source>
        <strain evidence="2 4">XU2</strain>
    </source>
</reference>
<name>A0A5M8QSC9_9BACT</name>
<protein>
    <submittedName>
        <fullName evidence="1">Uncharacterized protein</fullName>
    </submittedName>
</protein>
<dbReference type="Proteomes" id="UP000323866">
    <property type="component" value="Unassembled WGS sequence"/>
</dbReference>
<dbReference type="AlphaFoldDB" id="A0A5M8QSC9"/>
<organism evidence="1 3">
    <name type="scientific">Rufibacter glacialis</name>
    <dbReference type="NCBI Taxonomy" id="1259555"/>
    <lineage>
        <taxon>Bacteria</taxon>
        <taxon>Pseudomonadati</taxon>
        <taxon>Bacteroidota</taxon>
        <taxon>Cytophagia</taxon>
        <taxon>Cytophagales</taxon>
        <taxon>Hymenobacteraceae</taxon>
        <taxon>Rufibacter</taxon>
    </lineage>
</organism>